<feature type="compositionally biased region" description="Polar residues" evidence="1">
    <location>
        <begin position="49"/>
        <end position="90"/>
    </location>
</feature>
<dbReference type="InterPro" id="IPR041078">
    <property type="entry name" value="Plavaka"/>
</dbReference>
<dbReference type="AlphaFoldDB" id="A0A9P7DIG7"/>
<dbReference type="RefSeq" id="XP_041160464.1">
    <property type="nucleotide sequence ID" value="XM_041306567.1"/>
</dbReference>
<dbReference type="Proteomes" id="UP000719766">
    <property type="component" value="Unassembled WGS sequence"/>
</dbReference>
<organism evidence="2 3">
    <name type="scientific">Suillus plorans</name>
    <dbReference type="NCBI Taxonomy" id="116603"/>
    <lineage>
        <taxon>Eukaryota</taxon>
        <taxon>Fungi</taxon>
        <taxon>Dikarya</taxon>
        <taxon>Basidiomycota</taxon>
        <taxon>Agaricomycotina</taxon>
        <taxon>Agaricomycetes</taxon>
        <taxon>Agaricomycetidae</taxon>
        <taxon>Boletales</taxon>
        <taxon>Suillineae</taxon>
        <taxon>Suillaceae</taxon>
        <taxon>Suillus</taxon>
    </lineage>
</organism>
<accession>A0A9P7DIG7</accession>
<dbReference type="EMBL" id="JABBWE010000027">
    <property type="protein sequence ID" value="KAG1794236.1"/>
    <property type="molecule type" value="Genomic_DNA"/>
</dbReference>
<dbReference type="GeneID" id="64600331"/>
<name>A0A9P7DIG7_9AGAM</name>
<evidence type="ECO:0008006" key="4">
    <source>
        <dbReference type="Google" id="ProtNLM"/>
    </source>
</evidence>
<dbReference type="OrthoDB" id="2418900at2759"/>
<feature type="region of interest" description="Disordered" evidence="1">
    <location>
        <begin position="49"/>
        <end position="100"/>
    </location>
</feature>
<keyword evidence="3" id="KW-1185">Reference proteome</keyword>
<reference evidence="2" key="1">
    <citation type="journal article" date="2020" name="New Phytol.">
        <title>Comparative genomics reveals dynamic genome evolution in host specialist ectomycorrhizal fungi.</title>
        <authorList>
            <person name="Lofgren L.A."/>
            <person name="Nguyen N.H."/>
            <person name="Vilgalys R."/>
            <person name="Ruytinx J."/>
            <person name="Liao H.L."/>
            <person name="Branco S."/>
            <person name="Kuo A."/>
            <person name="LaButti K."/>
            <person name="Lipzen A."/>
            <person name="Andreopoulos W."/>
            <person name="Pangilinan J."/>
            <person name="Riley R."/>
            <person name="Hundley H."/>
            <person name="Na H."/>
            <person name="Barry K."/>
            <person name="Grigoriev I.V."/>
            <person name="Stajich J.E."/>
            <person name="Kennedy P.G."/>
        </authorList>
    </citation>
    <scope>NUCLEOTIDE SEQUENCE</scope>
    <source>
        <strain evidence="2">S12</strain>
    </source>
</reference>
<protein>
    <recommendedName>
        <fullName evidence="4">C2H2-type domain-containing protein</fullName>
    </recommendedName>
</protein>
<comment type="caution">
    <text evidence="2">The sequence shown here is derived from an EMBL/GenBank/DDBJ whole genome shotgun (WGS) entry which is preliminary data.</text>
</comment>
<evidence type="ECO:0000313" key="3">
    <source>
        <dbReference type="Proteomes" id="UP000719766"/>
    </source>
</evidence>
<evidence type="ECO:0000313" key="2">
    <source>
        <dbReference type="EMBL" id="KAG1794236.1"/>
    </source>
</evidence>
<dbReference type="Pfam" id="PF18759">
    <property type="entry name" value="Plavaka"/>
    <property type="match status" value="1"/>
</dbReference>
<sequence length="678" mass="76057">MTANCPNCLKQFKSAQAVSQHLSQPLTSCLRWIDQLESAAQILQDSQKLADQQETLNPSESSSAGSLHSRTPSPFQDFQMDSESQVQVDNGETAGMNDSGCDFYGDEGGRVSSENDLPLAGSLEEPLGSQALEKPYIERFRNAAKVYKHGQTFQDRFDMDAYAVQRKDNLYYPFASCQDWELGSFLLCLSLSMAAIDEFLGLELVKVLPLSFRTAKELCGRAELLPPVPKWQYRIVSTTHPTKQPLHFDWCDPLDCIKSLFSHPLFAKEINVTPQRDTAWSMQSQLPDGVTLLGIILSSDKTNITNMTGGHIAHPLLISLANIKMATRNKASSHVFLLTALLPIAEFLHLVKWMQSVLEARLVHQCLDIVLEPLKQAARIGRMMSDPVGNLRYCFTPLASYIVDTPEACMLACVRGKTLPVTMAMYEHFGDAFQHPPRTAKTTLEQLSSIDCNPLDIEDYFDACAAFRLSSVAQPFWHDWSLADPYLFLTPEPLHHWHRQFYDHDVKWCLAAVGEQELDFHFSVLQPLTTFRQFKDGISKLKQVTGRAQCDMQHYIVALIADAAPPGVVIAIRALMDFRYLSQATTINEAHCQNILGALSEFHDHKQDIIACSTHRGAQSKQVLNNWHIPKLELMQSVVPSIRHVSSLLQWSADTTEHAHITLIKDPADSSNNINYDA</sequence>
<proteinExistence type="predicted"/>
<gene>
    <name evidence="2" type="ORF">HD556DRAFT_1443180</name>
</gene>
<evidence type="ECO:0000256" key="1">
    <source>
        <dbReference type="SAM" id="MobiDB-lite"/>
    </source>
</evidence>